<dbReference type="Proteomes" id="UP001500074">
    <property type="component" value="Unassembled WGS sequence"/>
</dbReference>
<accession>A0ABP9RA98</accession>
<proteinExistence type="predicted"/>
<evidence type="ECO:0000313" key="3">
    <source>
        <dbReference type="Proteomes" id="UP001500074"/>
    </source>
</evidence>
<name>A0ABP9RA98_9GAMM</name>
<evidence type="ECO:0000256" key="1">
    <source>
        <dbReference type="SAM" id="Coils"/>
    </source>
</evidence>
<sequence length="113" mass="13200">MFVKRNAKGEIELVSRHLSPDCTEYLAADAKDWRAFLVEEGGAQMQWHESDQQFIRVLEDLIEALIESGTLDIAKLPEAARSKLADRRLMRYQQQVDKAQIELRYCENQHEEH</sequence>
<reference evidence="3" key="1">
    <citation type="journal article" date="2019" name="Int. J. Syst. Evol. Microbiol.">
        <title>The Global Catalogue of Microorganisms (GCM) 10K type strain sequencing project: providing services to taxonomists for standard genome sequencing and annotation.</title>
        <authorList>
            <consortium name="The Broad Institute Genomics Platform"/>
            <consortium name="The Broad Institute Genome Sequencing Center for Infectious Disease"/>
            <person name="Wu L."/>
            <person name="Ma J."/>
        </authorList>
    </citation>
    <scope>NUCLEOTIDE SEQUENCE [LARGE SCALE GENOMIC DNA]</scope>
    <source>
        <strain evidence="3">JCM 18472</strain>
    </source>
</reference>
<feature type="coiled-coil region" evidence="1">
    <location>
        <begin position="82"/>
        <end position="109"/>
    </location>
</feature>
<evidence type="ECO:0000313" key="2">
    <source>
        <dbReference type="EMBL" id="GAA5173404.1"/>
    </source>
</evidence>
<keyword evidence="1" id="KW-0175">Coiled coil</keyword>
<keyword evidence="3" id="KW-1185">Reference proteome</keyword>
<organism evidence="2 3">
    <name type="scientific">Modicisalibacter zincidurans</name>
    <dbReference type="NCBI Taxonomy" id="1178777"/>
    <lineage>
        <taxon>Bacteria</taxon>
        <taxon>Pseudomonadati</taxon>
        <taxon>Pseudomonadota</taxon>
        <taxon>Gammaproteobacteria</taxon>
        <taxon>Oceanospirillales</taxon>
        <taxon>Halomonadaceae</taxon>
        <taxon>Modicisalibacter</taxon>
    </lineage>
</organism>
<comment type="caution">
    <text evidence="2">The sequence shown here is derived from an EMBL/GenBank/DDBJ whole genome shotgun (WGS) entry which is preliminary data.</text>
</comment>
<dbReference type="EMBL" id="BAABKI010000013">
    <property type="protein sequence ID" value="GAA5173404.1"/>
    <property type="molecule type" value="Genomic_DNA"/>
</dbReference>
<protein>
    <submittedName>
        <fullName evidence="2">Uncharacterized protein</fullName>
    </submittedName>
</protein>
<gene>
    <name evidence="2" type="ORF">GCM10023342_11870</name>
</gene>
<dbReference type="RefSeq" id="WP_051907376.1">
    <property type="nucleotide sequence ID" value="NZ_BAABKI010000013.1"/>
</dbReference>